<comment type="caution">
    <text evidence="3">The sequence shown here is derived from an EMBL/GenBank/DDBJ whole genome shotgun (WGS) entry which is preliminary data.</text>
</comment>
<proteinExistence type="predicted"/>
<gene>
    <name evidence="3" type="ORF">KK060_20345</name>
</gene>
<name>A0ABS5VXS2_9BACT</name>
<keyword evidence="4" id="KW-1185">Reference proteome</keyword>
<evidence type="ECO:0000313" key="3">
    <source>
        <dbReference type="EMBL" id="MBT1705652.1"/>
    </source>
</evidence>
<keyword evidence="1" id="KW-0472">Membrane</keyword>
<keyword evidence="1" id="KW-1133">Transmembrane helix</keyword>
<dbReference type="RefSeq" id="WP_254155647.1">
    <property type="nucleotide sequence ID" value="NZ_JAHESD010000063.1"/>
</dbReference>
<feature type="transmembrane region" description="Helical" evidence="1">
    <location>
        <begin position="34"/>
        <end position="52"/>
    </location>
</feature>
<accession>A0ABS5VXS2</accession>
<dbReference type="Pfam" id="PF26604">
    <property type="entry name" value="CBU_0592"/>
    <property type="match status" value="1"/>
</dbReference>
<evidence type="ECO:0000313" key="4">
    <source>
        <dbReference type="Proteomes" id="UP000772618"/>
    </source>
</evidence>
<dbReference type="Proteomes" id="UP000772618">
    <property type="component" value="Unassembled WGS sequence"/>
</dbReference>
<dbReference type="InterPro" id="IPR058058">
    <property type="entry name" value="CBU_0592-like"/>
</dbReference>
<reference evidence="3 4" key="1">
    <citation type="submission" date="2021-05" db="EMBL/GenBank/DDBJ databases">
        <title>A Polyphasic approach of four new species of the genus Ohtaekwangia: Ohtaekwangia histidinii sp. nov., Ohtaekwangia cretensis sp. nov., Ohtaekwangia indiensis sp. nov., Ohtaekwangia reichenbachii sp. nov. from diverse environment.</title>
        <authorList>
            <person name="Octaviana S."/>
        </authorList>
    </citation>
    <scope>NUCLEOTIDE SEQUENCE [LARGE SCALE GENOMIC DNA]</scope>
    <source>
        <strain evidence="3 4">PWU20</strain>
    </source>
</reference>
<evidence type="ECO:0000256" key="1">
    <source>
        <dbReference type="SAM" id="Phobius"/>
    </source>
</evidence>
<dbReference type="EMBL" id="JAHESD010000063">
    <property type="protein sequence ID" value="MBT1705652.1"/>
    <property type="molecule type" value="Genomic_DNA"/>
</dbReference>
<protein>
    <recommendedName>
        <fullName evidence="2">CBU-0592-like domain-containing protein</fullName>
    </recommendedName>
</protein>
<organism evidence="3 4">
    <name type="scientific">Chryseosolibacter indicus</name>
    <dbReference type="NCBI Taxonomy" id="2782351"/>
    <lineage>
        <taxon>Bacteria</taxon>
        <taxon>Pseudomonadati</taxon>
        <taxon>Bacteroidota</taxon>
        <taxon>Cytophagia</taxon>
        <taxon>Cytophagales</taxon>
        <taxon>Chryseotaleaceae</taxon>
        <taxon>Chryseosolibacter</taxon>
    </lineage>
</organism>
<keyword evidence="1" id="KW-0812">Transmembrane</keyword>
<dbReference type="NCBIfam" id="NF047864">
    <property type="entry name" value="CBU_0592_membra"/>
    <property type="match status" value="1"/>
</dbReference>
<feature type="domain" description="CBU-0592-like" evidence="2">
    <location>
        <begin position="6"/>
        <end position="78"/>
    </location>
</feature>
<evidence type="ECO:0000259" key="2">
    <source>
        <dbReference type="Pfam" id="PF26604"/>
    </source>
</evidence>
<feature type="transmembrane region" description="Helical" evidence="1">
    <location>
        <begin position="6"/>
        <end position="22"/>
    </location>
</feature>
<sequence length="84" mass="9592">MKNFIEIIGWIGSLEVLVAYALNSYQKIRSDSPWFYFLNLTGGICLVIYTLWKEAFASAFVNIIWVLIAAIAIGKLFITQSEKR</sequence>
<feature type="transmembrane region" description="Helical" evidence="1">
    <location>
        <begin position="58"/>
        <end position="78"/>
    </location>
</feature>
<dbReference type="Gene3D" id="1.20.1280.290">
    <property type="match status" value="1"/>
</dbReference>